<dbReference type="AlphaFoldDB" id="A0A0D8Y0V2"/>
<dbReference type="InterPro" id="IPR000262">
    <property type="entry name" value="FMN-dep_DH"/>
</dbReference>
<dbReference type="PROSITE" id="PS00557">
    <property type="entry name" value="FMN_HYDROXY_ACID_DH_1"/>
    <property type="match status" value="1"/>
</dbReference>
<dbReference type="Proteomes" id="UP000053766">
    <property type="component" value="Unassembled WGS sequence"/>
</dbReference>
<keyword evidence="10" id="KW-1185">Reference proteome</keyword>
<dbReference type="Pfam" id="PF01070">
    <property type="entry name" value="FMN_dh"/>
    <property type="match status" value="1"/>
</dbReference>
<evidence type="ECO:0000256" key="3">
    <source>
        <dbReference type="ARBA" id="ARBA00024042"/>
    </source>
</evidence>
<dbReference type="GO" id="GO:0010181">
    <property type="term" value="F:FMN binding"/>
    <property type="evidence" value="ECO:0007669"/>
    <property type="project" value="InterPro"/>
</dbReference>
<dbReference type="PANTHER" id="PTHR10578:SF149">
    <property type="entry name" value="2-HYDROXYACID OXIDASE 2"/>
    <property type="match status" value="1"/>
</dbReference>
<dbReference type="SUPFAM" id="SSF51395">
    <property type="entry name" value="FMN-linked oxidoreductases"/>
    <property type="match status" value="1"/>
</dbReference>
<comment type="cofactor">
    <cofactor evidence="1">
        <name>FMN</name>
        <dbReference type="ChEBI" id="CHEBI:58210"/>
    </cofactor>
</comment>
<evidence type="ECO:0000313" key="9">
    <source>
        <dbReference type="EMBL" id="KJH50320.1"/>
    </source>
</evidence>
<evidence type="ECO:0000256" key="2">
    <source>
        <dbReference type="ARBA" id="ARBA00023002"/>
    </source>
</evidence>
<feature type="binding site" evidence="7">
    <location>
        <position position="251"/>
    </location>
    <ligand>
        <name>FMN</name>
        <dbReference type="ChEBI" id="CHEBI:58210"/>
    </ligand>
</feature>
<feature type="binding site" evidence="7">
    <location>
        <position position="211"/>
    </location>
    <ligand>
        <name>glyoxylate</name>
        <dbReference type="ChEBI" id="CHEBI:36655"/>
    </ligand>
</feature>
<keyword evidence="7" id="KW-0288">FMN</keyword>
<dbReference type="InterPro" id="IPR013785">
    <property type="entry name" value="Aldolase_TIM"/>
</dbReference>
<protein>
    <submittedName>
        <fullName evidence="9">Dehydrogenase, FMN-dependent</fullName>
    </submittedName>
</protein>
<evidence type="ECO:0000313" key="10">
    <source>
        <dbReference type="Proteomes" id="UP000053766"/>
    </source>
</evidence>
<dbReference type="Gene3D" id="3.20.20.70">
    <property type="entry name" value="Aldolase class I"/>
    <property type="match status" value="2"/>
</dbReference>
<sequence length="388" mass="42859">MFMSGVSTDLAVSHCFKRIDVYGEQMKSSQNGRLLLTIDDFRQEAELKLPTIAKHYYEAGANEELTKKRNEEAFRSRLLIRPRCLRDVSKPNTTVEWFGRQHSFPIGIAPTAFHRMAEKDGELSTVKDNENSVLGRHLGASMAESVMIVSSWSTTSIEDIAKHASGDNVELWFQLYIYKERSISTQLVNRAEKSGYKALVLTVDTPVLGRRLIDERNGFSLPDGLSQIDPTLDWSVVEHLLKTTKLPVIVKGVMRGDDAIRAVELGVHGIIVSNHGGRQMDSAPATIEVLPEVAKAVRGKIPIFIDGGIRNGRDIFKSIALGANGVFVGRPILWGLSVEGSQGVAKVLQILQCELTHTMQLAVPGFSSIGEIQNCSDTVVHNNHYAKI</sequence>
<dbReference type="GO" id="GO:0003973">
    <property type="term" value="F:(S)-2-hydroxy-acid oxidase activity"/>
    <property type="evidence" value="ECO:0007669"/>
    <property type="project" value="UniProtKB-EC"/>
</dbReference>
<dbReference type="GO" id="GO:0005782">
    <property type="term" value="C:peroxisomal matrix"/>
    <property type="evidence" value="ECO:0007669"/>
    <property type="project" value="TreeGrafter"/>
</dbReference>
<comment type="catalytic activity">
    <reaction evidence="4">
        <text>a (2S)-2-hydroxycarboxylate + O2 = a 2-oxocarboxylate + H2O2</text>
        <dbReference type="Rhea" id="RHEA:16789"/>
        <dbReference type="ChEBI" id="CHEBI:15379"/>
        <dbReference type="ChEBI" id="CHEBI:16240"/>
        <dbReference type="ChEBI" id="CHEBI:35179"/>
        <dbReference type="ChEBI" id="CHEBI:58123"/>
        <dbReference type="EC" id="1.1.3.15"/>
    </reaction>
    <physiologicalReaction direction="left-to-right" evidence="4">
        <dbReference type="Rhea" id="RHEA:16790"/>
    </physiologicalReaction>
</comment>
<feature type="binding site" evidence="7">
    <location>
        <position position="56"/>
    </location>
    <ligand>
        <name>glyoxylate</name>
        <dbReference type="ChEBI" id="CHEBI:36655"/>
    </ligand>
</feature>
<feature type="binding site" evidence="7">
    <location>
        <position position="275"/>
    </location>
    <ligand>
        <name>glyoxylate</name>
        <dbReference type="ChEBI" id="CHEBI:36655"/>
    </ligand>
</feature>
<evidence type="ECO:0000256" key="6">
    <source>
        <dbReference type="PIRSR" id="PIRSR000138-1"/>
    </source>
</evidence>
<feature type="binding site" evidence="7">
    <location>
        <position position="273"/>
    </location>
    <ligand>
        <name>FMN</name>
        <dbReference type="ChEBI" id="CHEBI:58210"/>
    </ligand>
</feature>
<dbReference type="InterPro" id="IPR012133">
    <property type="entry name" value="Alpha-hydoxy_acid_DH_FMN"/>
</dbReference>
<evidence type="ECO:0000259" key="8">
    <source>
        <dbReference type="PROSITE" id="PS51349"/>
    </source>
</evidence>
<gene>
    <name evidence="9" type="ORF">DICVIV_03513</name>
</gene>
<dbReference type="GO" id="GO:0001561">
    <property type="term" value="P:fatty acid alpha-oxidation"/>
    <property type="evidence" value="ECO:0007669"/>
    <property type="project" value="TreeGrafter"/>
</dbReference>
<comment type="catalytic activity">
    <reaction evidence="5">
        <text>2-hydroxyoctanoate + O2 = 2-oxooctanoate + H2O2</text>
        <dbReference type="Rhea" id="RHEA:67940"/>
        <dbReference type="ChEBI" id="CHEBI:15379"/>
        <dbReference type="ChEBI" id="CHEBI:16240"/>
        <dbReference type="ChEBI" id="CHEBI:133514"/>
        <dbReference type="ChEBI" id="CHEBI:176689"/>
    </reaction>
    <physiologicalReaction direction="left-to-right" evidence="5">
        <dbReference type="Rhea" id="RHEA:67941"/>
    </physiologicalReaction>
</comment>
<feature type="binding site" evidence="7">
    <location>
        <begin position="110"/>
        <end position="112"/>
    </location>
    <ligand>
        <name>FMN</name>
        <dbReference type="ChEBI" id="CHEBI:58210"/>
    </ligand>
</feature>
<dbReference type="CDD" id="cd02809">
    <property type="entry name" value="alpha_hydroxyacid_oxid_FMN"/>
    <property type="match status" value="1"/>
</dbReference>
<feature type="binding site" evidence="7">
    <location>
        <position position="278"/>
    </location>
    <ligand>
        <name>glyoxylate</name>
        <dbReference type="ChEBI" id="CHEBI:36655"/>
    </ligand>
</feature>
<feature type="binding site" evidence="7">
    <location>
        <position position="202"/>
    </location>
    <ligand>
        <name>FMN</name>
        <dbReference type="ChEBI" id="CHEBI:58210"/>
    </ligand>
</feature>
<evidence type="ECO:0000256" key="1">
    <source>
        <dbReference type="ARBA" id="ARBA00001917"/>
    </source>
</evidence>
<feature type="binding site" evidence="7">
    <location>
        <position position="176"/>
    </location>
    <ligand>
        <name>glyoxylate</name>
        <dbReference type="ChEBI" id="CHEBI:36655"/>
    </ligand>
</feature>
<keyword evidence="7" id="KW-0285">Flavoprotein</keyword>
<reference evidence="10" key="2">
    <citation type="journal article" date="2016" name="Sci. Rep.">
        <title>Dictyocaulus viviparus genome, variome and transcriptome elucidate lungworm biology and support future intervention.</title>
        <authorList>
            <person name="McNulty S.N."/>
            <person name="Strube C."/>
            <person name="Rosa B.A."/>
            <person name="Martin J.C."/>
            <person name="Tyagi R."/>
            <person name="Choi Y.J."/>
            <person name="Wang Q."/>
            <person name="Hallsworth Pepin K."/>
            <person name="Zhang X."/>
            <person name="Ozersky P."/>
            <person name="Wilson R.K."/>
            <person name="Sternberg P.W."/>
            <person name="Gasser R.B."/>
            <person name="Mitreva M."/>
        </authorList>
    </citation>
    <scope>NUCLEOTIDE SEQUENCE [LARGE SCALE GENOMIC DNA]</scope>
    <source>
        <strain evidence="10">HannoverDv2000</strain>
    </source>
</reference>
<dbReference type="InterPro" id="IPR037396">
    <property type="entry name" value="FMN_HAD"/>
</dbReference>
<comment type="similarity">
    <text evidence="3">Belongs to the FMN-dependent alpha-hydroxy acid dehydrogenase family.</text>
</comment>
<proteinExistence type="inferred from homology"/>
<dbReference type="STRING" id="29172.A0A0D8Y0V2"/>
<name>A0A0D8Y0V2_DICVI</name>
<evidence type="ECO:0000256" key="4">
    <source>
        <dbReference type="ARBA" id="ARBA00029325"/>
    </source>
</evidence>
<dbReference type="InterPro" id="IPR008259">
    <property type="entry name" value="FMN_hydac_DH_AS"/>
</dbReference>
<dbReference type="PROSITE" id="PS51349">
    <property type="entry name" value="FMN_HYDROXY_ACID_DH_2"/>
    <property type="match status" value="1"/>
</dbReference>
<reference evidence="9 10" key="1">
    <citation type="submission" date="2013-11" db="EMBL/GenBank/DDBJ databases">
        <title>Draft genome of the bovine lungworm Dictyocaulus viviparus.</title>
        <authorList>
            <person name="Mitreva M."/>
        </authorList>
    </citation>
    <scope>NUCLEOTIDE SEQUENCE [LARGE SCALE GENOMIC DNA]</scope>
    <source>
        <strain evidence="9 10">HannoverDv2000</strain>
    </source>
</reference>
<feature type="binding site" evidence="7">
    <location>
        <begin position="306"/>
        <end position="310"/>
    </location>
    <ligand>
        <name>FMN</name>
        <dbReference type="ChEBI" id="CHEBI:58210"/>
    </ligand>
</feature>
<keyword evidence="2" id="KW-0560">Oxidoreductase</keyword>
<dbReference type="EMBL" id="KN716209">
    <property type="protein sequence ID" value="KJH50320.1"/>
    <property type="molecule type" value="Genomic_DNA"/>
</dbReference>
<evidence type="ECO:0000256" key="5">
    <source>
        <dbReference type="ARBA" id="ARBA00029327"/>
    </source>
</evidence>
<feature type="binding site" evidence="7">
    <location>
        <begin position="329"/>
        <end position="330"/>
    </location>
    <ligand>
        <name>FMN</name>
        <dbReference type="ChEBI" id="CHEBI:58210"/>
    </ligand>
</feature>
<dbReference type="PANTHER" id="PTHR10578">
    <property type="entry name" value="S -2-HYDROXY-ACID OXIDASE-RELATED"/>
    <property type="match status" value="1"/>
</dbReference>
<feature type="domain" description="FMN hydroxy acid dehydrogenase" evidence="8">
    <location>
        <begin position="30"/>
        <end position="380"/>
    </location>
</feature>
<dbReference type="PIRSF" id="PIRSF000138">
    <property type="entry name" value="Al-hdrx_acd_dh"/>
    <property type="match status" value="1"/>
</dbReference>
<evidence type="ECO:0000256" key="7">
    <source>
        <dbReference type="PIRSR" id="PIRSR000138-2"/>
    </source>
</evidence>
<accession>A0A0D8Y0V2</accession>
<feature type="active site" description="Proton acceptor" evidence="6">
    <location>
        <position position="275"/>
    </location>
</feature>
<feature type="binding site" evidence="7">
    <location>
        <position position="150"/>
    </location>
    <ligand>
        <name>FMN</name>
        <dbReference type="ChEBI" id="CHEBI:58210"/>
    </ligand>
</feature>
<dbReference type="OrthoDB" id="25826at2759"/>
<feature type="binding site" evidence="7">
    <location>
        <position position="174"/>
    </location>
    <ligand>
        <name>FMN</name>
        <dbReference type="ChEBI" id="CHEBI:58210"/>
    </ligand>
</feature>
<organism evidence="9 10">
    <name type="scientific">Dictyocaulus viviparus</name>
    <name type="common">Bovine lungworm</name>
    <dbReference type="NCBI Taxonomy" id="29172"/>
    <lineage>
        <taxon>Eukaryota</taxon>
        <taxon>Metazoa</taxon>
        <taxon>Ecdysozoa</taxon>
        <taxon>Nematoda</taxon>
        <taxon>Chromadorea</taxon>
        <taxon>Rhabditida</taxon>
        <taxon>Rhabditina</taxon>
        <taxon>Rhabditomorpha</taxon>
        <taxon>Strongyloidea</taxon>
        <taxon>Metastrongylidae</taxon>
        <taxon>Dictyocaulus</taxon>
    </lineage>
</organism>